<evidence type="ECO:0000256" key="1">
    <source>
        <dbReference type="ARBA" id="ARBA00022723"/>
    </source>
</evidence>
<name>A0A8C5EPN5_GOUWI</name>
<evidence type="ECO:0000256" key="4">
    <source>
        <dbReference type="PROSITE-ProRule" id="PRU00175"/>
    </source>
</evidence>
<dbReference type="InterPro" id="IPR051051">
    <property type="entry name" value="E3_ubiq-ligase_TRIM/RNF"/>
</dbReference>
<evidence type="ECO:0000313" key="6">
    <source>
        <dbReference type="Ensembl" id="ENSGWIP00000024931.1"/>
    </source>
</evidence>
<evidence type="ECO:0000256" key="3">
    <source>
        <dbReference type="ARBA" id="ARBA00022833"/>
    </source>
</evidence>
<dbReference type="Gene3D" id="3.30.40.10">
    <property type="entry name" value="Zinc/RING finger domain, C3HC4 (zinc finger)"/>
    <property type="match status" value="1"/>
</dbReference>
<dbReference type="PANTHER" id="PTHR25465:SF5">
    <property type="entry name" value="E3 UBIQUITIN_ISG15 LIGASE TRIM25-RELATED"/>
    <property type="match status" value="1"/>
</dbReference>
<dbReference type="Proteomes" id="UP000694680">
    <property type="component" value="Chromosome 17"/>
</dbReference>
<keyword evidence="2 4" id="KW-0863">Zinc-finger</keyword>
<accession>A0A8C5EPN5</accession>
<dbReference type="AlphaFoldDB" id="A0A8C5EPN5"/>
<evidence type="ECO:0000259" key="5">
    <source>
        <dbReference type="PROSITE" id="PS50089"/>
    </source>
</evidence>
<dbReference type="PROSITE" id="PS00518">
    <property type="entry name" value="ZF_RING_1"/>
    <property type="match status" value="1"/>
</dbReference>
<reference evidence="6" key="3">
    <citation type="submission" date="2025-09" db="UniProtKB">
        <authorList>
            <consortium name="Ensembl"/>
        </authorList>
    </citation>
    <scope>IDENTIFICATION</scope>
</reference>
<dbReference type="Ensembl" id="ENSGWIT00000027269.1">
    <property type="protein sequence ID" value="ENSGWIP00000024931.1"/>
    <property type="gene ID" value="ENSGWIG00000013196.1"/>
</dbReference>
<dbReference type="Pfam" id="PF15227">
    <property type="entry name" value="zf-C3HC4_4"/>
    <property type="match status" value="1"/>
</dbReference>
<dbReference type="GO" id="GO:0008270">
    <property type="term" value="F:zinc ion binding"/>
    <property type="evidence" value="ECO:0007669"/>
    <property type="project" value="UniProtKB-KW"/>
</dbReference>
<proteinExistence type="predicted"/>
<keyword evidence="7" id="KW-1185">Reference proteome</keyword>
<protein>
    <recommendedName>
        <fullName evidence="5">RING-type domain-containing protein</fullName>
    </recommendedName>
</protein>
<dbReference type="InterPro" id="IPR017907">
    <property type="entry name" value="Znf_RING_CS"/>
</dbReference>
<keyword evidence="1" id="KW-0479">Metal-binding</keyword>
<feature type="domain" description="RING-type" evidence="5">
    <location>
        <begin position="15"/>
        <end position="57"/>
    </location>
</feature>
<evidence type="ECO:0000256" key="2">
    <source>
        <dbReference type="ARBA" id="ARBA00022771"/>
    </source>
</evidence>
<dbReference type="SUPFAM" id="SSF57850">
    <property type="entry name" value="RING/U-box"/>
    <property type="match status" value="1"/>
</dbReference>
<reference evidence="6" key="1">
    <citation type="submission" date="2020-06" db="EMBL/GenBank/DDBJ databases">
        <authorList>
            <consortium name="Wellcome Sanger Institute Data Sharing"/>
        </authorList>
    </citation>
    <scope>NUCLEOTIDE SEQUENCE [LARGE SCALE GENOMIC DNA]</scope>
</reference>
<organism evidence="6 7">
    <name type="scientific">Gouania willdenowi</name>
    <name type="common">Blunt-snouted clingfish</name>
    <name type="synonym">Lepadogaster willdenowi</name>
    <dbReference type="NCBI Taxonomy" id="441366"/>
    <lineage>
        <taxon>Eukaryota</taxon>
        <taxon>Metazoa</taxon>
        <taxon>Chordata</taxon>
        <taxon>Craniata</taxon>
        <taxon>Vertebrata</taxon>
        <taxon>Euteleostomi</taxon>
        <taxon>Actinopterygii</taxon>
        <taxon>Neopterygii</taxon>
        <taxon>Teleostei</taxon>
        <taxon>Neoteleostei</taxon>
        <taxon>Acanthomorphata</taxon>
        <taxon>Ovalentaria</taxon>
        <taxon>Blenniimorphae</taxon>
        <taxon>Blenniiformes</taxon>
        <taxon>Gobiesocoidei</taxon>
        <taxon>Gobiesocidae</taxon>
        <taxon>Gobiesocinae</taxon>
        <taxon>Gouania</taxon>
    </lineage>
</organism>
<reference evidence="6" key="2">
    <citation type="submission" date="2025-08" db="UniProtKB">
        <authorList>
            <consortium name="Ensembl"/>
        </authorList>
    </citation>
    <scope>IDENTIFICATION</scope>
</reference>
<evidence type="ECO:0000313" key="7">
    <source>
        <dbReference type="Proteomes" id="UP000694680"/>
    </source>
</evidence>
<dbReference type="PROSITE" id="PS50089">
    <property type="entry name" value="ZF_RING_2"/>
    <property type="match status" value="1"/>
</dbReference>
<sequence length="130" mass="14565">MAEAGLLLDRNQLNCSVCLDVLKDPVTIPCGHSYCRDCITDYWDQNQNRAAVCPQCRNTFSPRPNLCRNTEVLQKLQEAASTRKETARLPELCDSTDRTRDAMNPGKCSLAQRSRSANTHIVQTCGVITY</sequence>
<dbReference type="InterPro" id="IPR013083">
    <property type="entry name" value="Znf_RING/FYVE/PHD"/>
</dbReference>
<dbReference type="SMART" id="SM00184">
    <property type="entry name" value="RING"/>
    <property type="match status" value="1"/>
</dbReference>
<dbReference type="PANTHER" id="PTHR25465">
    <property type="entry name" value="B-BOX DOMAIN CONTAINING"/>
    <property type="match status" value="1"/>
</dbReference>
<keyword evidence="3" id="KW-0862">Zinc</keyword>
<dbReference type="InterPro" id="IPR001841">
    <property type="entry name" value="Znf_RING"/>
</dbReference>